<evidence type="ECO:0000313" key="3">
    <source>
        <dbReference type="Proteomes" id="UP000618931"/>
    </source>
</evidence>
<comment type="caution">
    <text evidence="2">The sequence shown here is derived from an EMBL/GenBank/DDBJ whole genome shotgun (WGS) entry which is preliminary data.</text>
</comment>
<feature type="compositionally biased region" description="Acidic residues" evidence="1">
    <location>
        <begin position="241"/>
        <end position="250"/>
    </location>
</feature>
<name>A0ABS0I907_9BACT</name>
<organism evidence="2 3">
    <name type="scientific">Hymenobacter ruricola</name>
    <dbReference type="NCBI Taxonomy" id="2791023"/>
    <lineage>
        <taxon>Bacteria</taxon>
        <taxon>Pseudomonadati</taxon>
        <taxon>Bacteroidota</taxon>
        <taxon>Cytophagia</taxon>
        <taxon>Cytophagales</taxon>
        <taxon>Hymenobacteraceae</taxon>
        <taxon>Hymenobacter</taxon>
    </lineage>
</organism>
<dbReference type="EMBL" id="JADQDM010000015">
    <property type="protein sequence ID" value="MBF9223451.1"/>
    <property type="molecule type" value="Genomic_DNA"/>
</dbReference>
<dbReference type="RefSeq" id="WP_196294879.1">
    <property type="nucleotide sequence ID" value="NZ_JADQDM010000015.1"/>
</dbReference>
<keyword evidence="3" id="KW-1185">Reference proteome</keyword>
<dbReference type="Proteomes" id="UP000618931">
    <property type="component" value="Unassembled WGS sequence"/>
</dbReference>
<proteinExistence type="predicted"/>
<evidence type="ECO:0000313" key="2">
    <source>
        <dbReference type="EMBL" id="MBF9223451.1"/>
    </source>
</evidence>
<accession>A0ABS0I907</accession>
<evidence type="ECO:0000256" key="1">
    <source>
        <dbReference type="SAM" id="MobiDB-lite"/>
    </source>
</evidence>
<feature type="compositionally biased region" description="Pro residues" evidence="1">
    <location>
        <begin position="258"/>
        <end position="274"/>
    </location>
</feature>
<reference evidence="2 3" key="1">
    <citation type="submission" date="2020-11" db="EMBL/GenBank/DDBJ databases">
        <authorList>
            <person name="Kim M.K."/>
        </authorList>
    </citation>
    <scope>NUCLEOTIDE SEQUENCE [LARGE SCALE GENOMIC DNA]</scope>
    <source>
        <strain evidence="2 3">BT662</strain>
    </source>
</reference>
<feature type="region of interest" description="Disordered" evidence="1">
    <location>
        <begin position="238"/>
        <end position="274"/>
    </location>
</feature>
<gene>
    <name evidence="2" type="ORF">I2H31_20270</name>
</gene>
<sequence>MPDDDPSLRYLPYHDPRRAAARHREMVRLQAETLARHQDNPAVQEWLRQFRDDGRGFLESYADSRASSLTAGRNQLEYEQRLDQELAREAKHRLREIQQRKLFAEQVRWRAGEATAADAHVHTAADFRHWGYKIKKCHWLPRITAEEVEDYLTYLASPYCADADPEAVQPDDFQDYDAFRRYLLLRGDDYDPAGVLRRRRPAPLAGEALWYPGWYAWCDQRDGPPNLVLARPNLRGFANGPDDDDAEEGDFSGLFRPALPPPPPPTPEPTGPAPLPWLGYAAYAGLTATLMREQETAELQRYHQACLPPPTEPEAPAVAEVERLLNNAGHEAGRRLTEIPERLPIAAAEDWREALHLTWLDHRKRCLATAIRAAFATYQARQPGH</sequence>
<protein>
    <submittedName>
        <fullName evidence="2">Uncharacterized protein</fullName>
    </submittedName>
</protein>